<dbReference type="Gene3D" id="2.60.130.10">
    <property type="entry name" value="Aromatic compound dioxygenase"/>
    <property type="match status" value="2"/>
</dbReference>
<evidence type="ECO:0000313" key="3">
    <source>
        <dbReference type="Proteomes" id="UP000637239"/>
    </source>
</evidence>
<dbReference type="KEGG" id="ache:ACHE_80558A"/>
<dbReference type="GO" id="GO:0016702">
    <property type="term" value="F:oxidoreductase activity, acting on single donors with incorporation of molecular oxygen, incorporation of two atoms of oxygen"/>
    <property type="evidence" value="ECO:0007669"/>
    <property type="project" value="InterPro"/>
</dbReference>
<dbReference type="SUPFAM" id="SSF49482">
    <property type="entry name" value="Aromatic compound dioxygenase"/>
    <property type="match status" value="1"/>
</dbReference>
<dbReference type="GO" id="GO:0005506">
    <property type="term" value="F:iron ion binding"/>
    <property type="evidence" value="ECO:0007669"/>
    <property type="project" value="InterPro"/>
</dbReference>
<protein>
    <recommendedName>
        <fullName evidence="4">Intradiol ring-cleavage dioxygenases domain-containing protein</fullName>
    </recommendedName>
</protein>
<reference evidence="2" key="1">
    <citation type="submission" date="2021-01" db="EMBL/GenBank/DDBJ databases">
        <authorList>
            <consortium name="Aspergillus chevalieri M1 genome sequencing consortium"/>
            <person name="Kazuki M."/>
            <person name="Futagami T."/>
        </authorList>
    </citation>
    <scope>NUCLEOTIDE SEQUENCE</scope>
    <source>
        <strain evidence="2">M1</strain>
    </source>
</reference>
<dbReference type="PANTHER" id="PTHR34315">
    <property type="match status" value="1"/>
</dbReference>
<organism evidence="2 3">
    <name type="scientific">Aspergillus chevalieri</name>
    <name type="common">Eurotium chevalieri</name>
    <dbReference type="NCBI Taxonomy" id="182096"/>
    <lineage>
        <taxon>Eukaryota</taxon>
        <taxon>Fungi</taxon>
        <taxon>Dikarya</taxon>
        <taxon>Ascomycota</taxon>
        <taxon>Pezizomycotina</taxon>
        <taxon>Eurotiomycetes</taxon>
        <taxon>Eurotiomycetidae</taxon>
        <taxon>Eurotiales</taxon>
        <taxon>Aspergillaceae</taxon>
        <taxon>Aspergillus</taxon>
        <taxon>Aspergillus subgen. Aspergillus</taxon>
    </lineage>
</organism>
<accession>A0A7R7ZS95</accession>
<dbReference type="InterPro" id="IPR015889">
    <property type="entry name" value="Intradiol_dOase_core"/>
</dbReference>
<dbReference type="PANTHER" id="PTHR34315:SF9">
    <property type="entry name" value="INTRADIOL RING-CLEAVAGE DIOXYGENASES DOMAIN-CONTAINING PROTEIN-RELATED"/>
    <property type="match status" value="1"/>
</dbReference>
<dbReference type="RefSeq" id="XP_043141171.1">
    <property type="nucleotide sequence ID" value="XM_043283942.1"/>
</dbReference>
<evidence type="ECO:0008006" key="4">
    <source>
        <dbReference type="Google" id="ProtNLM"/>
    </source>
</evidence>
<reference evidence="2" key="2">
    <citation type="submission" date="2021-02" db="EMBL/GenBank/DDBJ databases">
        <title>Aspergillus chevalieri M1 genome sequence.</title>
        <authorList>
            <person name="Kadooka C."/>
            <person name="Mori K."/>
            <person name="Futagami T."/>
        </authorList>
    </citation>
    <scope>NUCLEOTIDE SEQUENCE</scope>
    <source>
        <strain evidence="2">M1</strain>
    </source>
</reference>
<evidence type="ECO:0000313" key="2">
    <source>
        <dbReference type="EMBL" id="BCR92658.1"/>
    </source>
</evidence>
<name>A0A7R7ZS95_ASPCH</name>
<sequence length="312" mass="34505">MQLKNLFNASVIGGAVLAAAHPGQHEERVSPEVQALKRDVRHGLKKCSTRLEQSGLQARAKARRKSVVEMCCRQLMARDTSAVLSKSHNMTGSASPSSAEEISKSSDEKVCLLGPSLEGETGPYWIPGERIRSKLRESEPGVPVIVEQQYIDVNTCQPIPNLYTEIWRTFLRGAQKTNADGIVTFDTLFPGHYDSRTTDYHDIARFNAAPLPNNTLTGGTIPHIAQIFLGPGHYQYRGSRSTRTTRTTFLSTPNAKDRVVRQETEGTDADPMLNYAYLGDKVEDGLFAWITVVVNVSAVQYPYYTNVWTASG</sequence>
<dbReference type="GeneID" id="66987007"/>
<feature type="region of interest" description="Disordered" evidence="1">
    <location>
        <begin position="84"/>
        <end position="105"/>
    </location>
</feature>
<gene>
    <name evidence="2" type="ORF">ACHE_80558A</name>
</gene>
<proteinExistence type="predicted"/>
<dbReference type="AlphaFoldDB" id="A0A7R7ZS95"/>
<dbReference type="Proteomes" id="UP000637239">
    <property type="component" value="Chromosome 8"/>
</dbReference>
<keyword evidence="3" id="KW-1185">Reference proteome</keyword>
<dbReference type="EMBL" id="AP024423">
    <property type="protein sequence ID" value="BCR92658.1"/>
    <property type="molecule type" value="Genomic_DNA"/>
</dbReference>
<evidence type="ECO:0000256" key="1">
    <source>
        <dbReference type="SAM" id="MobiDB-lite"/>
    </source>
</evidence>